<evidence type="ECO:0000256" key="1">
    <source>
        <dbReference type="ARBA" id="ARBA00007867"/>
    </source>
</evidence>
<dbReference type="PANTHER" id="PTHR43317">
    <property type="entry name" value="THERMOSPERMINE SYNTHASE ACAULIS5"/>
    <property type="match status" value="1"/>
</dbReference>
<gene>
    <name evidence="6" type="ORF">DEH84_06245</name>
</gene>
<keyword evidence="2 4" id="KW-0808">Transferase</keyword>
<dbReference type="GO" id="GO:0006596">
    <property type="term" value="P:polyamine biosynthetic process"/>
    <property type="evidence" value="ECO:0007669"/>
    <property type="project" value="UniProtKB-UniRule"/>
</dbReference>
<dbReference type="Proteomes" id="UP000244892">
    <property type="component" value="Chromosome"/>
</dbReference>
<keyword evidence="7" id="KW-1185">Reference proteome</keyword>
<accession>A0A2U8FS27</accession>
<feature type="domain" description="PABS" evidence="5">
    <location>
        <begin position="1"/>
        <end position="212"/>
    </location>
</feature>
<dbReference type="InterPro" id="IPR030374">
    <property type="entry name" value="PABS"/>
</dbReference>
<dbReference type="Gene3D" id="3.40.50.150">
    <property type="entry name" value="Vaccinia Virus protein VP39"/>
    <property type="match status" value="1"/>
</dbReference>
<comment type="similarity">
    <text evidence="1">Belongs to the spermidine/spermine synthase family.</text>
</comment>
<reference evidence="6 7" key="1">
    <citation type="submission" date="2018-05" db="EMBL/GenBank/DDBJ databases">
        <title>complete genome sequence of Aquabacterium olei NBRC 110486.</title>
        <authorList>
            <person name="Tang B."/>
            <person name="Chang J."/>
            <person name="Zhang L."/>
            <person name="Yang H."/>
        </authorList>
    </citation>
    <scope>NUCLEOTIDE SEQUENCE [LARGE SCALE GENOMIC DNA]</scope>
    <source>
        <strain evidence="6 7">NBRC 110486</strain>
    </source>
</reference>
<dbReference type="GO" id="GO:0016740">
    <property type="term" value="F:transferase activity"/>
    <property type="evidence" value="ECO:0007669"/>
    <property type="project" value="UniProtKB-UniRule"/>
</dbReference>
<dbReference type="AlphaFoldDB" id="A0A2U8FS27"/>
<evidence type="ECO:0000256" key="2">
    <source>
        <dbReference type="ARBA" id="ARBA00022679"/>
    </source>
</evidence>
<evidence type="ECO:0000313" key="6">
    <source>
        <dbReference type="EMBL" id="AWI53076.1"/>
    </source>
</evidence>
<protein>
    <recommendedName>
        <fullName evidence="5">PABS domain-containing protein</fullName>
    </recommendedName>
</protein>
<dbReference type="OrthoDB" id="117774at2"/>
<dbReference type="KEGG" id="aon:DEH84_06245"/>
<evidence type="ECO:0000313" key="7">
    <source>
        <dbReference type="Proteomes" id="UP000244892"/>
    </source>
</evidence>
<dbReference type="CDD" id="cd02440">
    <property type="entry name" value="AdoMet_MTases"/>
    <property type="match status" value="1"/>
</dbReference>
<sequence>MPLDPRLHTNSQTVTLSFEGTLIQSCMRLGDPDDLVLDYTRTMMGALLFNPKPRRVLMIGLGGGSMLKYLHRHVPEADLTVVEISQSVIDLRDAFHIPPDDDRLRTVCDDGAKFMVKPPHTYDLILVDGFTGDGIAEPLCSRSFYNHCRKALTPEGLLVANVQADTDQTREIGKRLFKAFSGSMISVLSDEGGNDIVTAGPRHLFEQCRADFEGHWQALGPAHQATLAVTSQRIQRALIKGFPIG</sequence>
<evidence type="ECO:0000256" key="4">
    <source>
        <dbReference type="PROSITE-ProRule" id="PRU00354"/>
    </source>
</evidence>
<keyword evidence="3 4" id="KW-0620">Polyamine biosynthesis</keyword>
<name>A0A2U8FS27_9BURK</name>
<proteinExistence type="inferred from homology"/>
<organism evidence="6 7">
    <name type="scientific">Aquabacterium olei</name>
    <dbReference type="NCBI Taxonomy" id="1296669"/>
    <lineage>
        <taxon>Bacteria</taxon>
        <taxon>Pseudomonadati</taxon>
        <taxon>Pseudomonadota</taxon>
        <taxon>Betaproteobacteria</taxon>
        <taxon>Burkholderiales</taxon>
        <taxon>Aquabacterium</taxon>
    </lineage>
</organism>
<evidence type="ECO:0000256" key="3">
    <source>
        <dbReference type="ARBA" id="ARBA00023115"/>
    </source>
</evidence>
<evidence type="ECO:0000259" key="5">
    <source>
        <dbReference type="PROSITE" id="PS51006"/>
    </source>
</evidence>
<dbReference type="RefSeq" id="WP_109035759.1">
    <property type="nucleotide sequence ID" value="NZ_CP029210.1"/>
</dbReference>
<dbReference type="SUPFAM" id="SSF53335">
    <property type="entry name" value="S-adenosyl-L-methionine-dependent methyltransferases"/>
    <property type="match status" value="1"/>
</dbReference>
<dbReference type="EMBL" id="CP029210">
    <property type="protein sequence ID" value="AWI53076.1"/>
    <property type="molecule type" value="Genomic_DNA"/>
</dbReference>
<dbReference type="InterPro" id="IPR029063">
    <property type="entry name" value="SAM-dependent_MTases_sf"/>
</dbReference>
<dbReference type="PROSITE" id="PS51006">
    <property type="entry name" value="PABS_2"/>
    <property type="match status" value="1"/>
</dbReference>
<dbReference type="PANTHER" id="PTHR43317:SF1">
    <property type="entry name" value="THERMOSPERMINE SYNTHASE ACAULIS5"/>
    <property type="match status" value="1"/>
</dbReference>
<dbReference type="Pfam" id="PF01564">
    <property type="entry name" value="Spermine_synth"/>
    <property type="match status" value="1"/>
</dbReference>
<feature type="active site" description="Proton acceptor" evidence="4">
    <location>
        <position position="128"/>
    </location>
</feature>